<dbReference type="PROSITE" id="PS51643">
    <property type="entry name" value="HD_CAS3"/>
    <property type="match status" value="1"/>
</dbReference>
<dbReference type="Gene3D" id="1.10.3210.30">
    <property type="match status" value="1"/>
</dbReference>
<proteinExistence type="inferred from homology"/>
<organism evidence="10 11">
    <name type="scientific">Hyphomonas polymorpha PS728</name>
    <dbReference type="NCBI Taxonomy" id="1280954"/>
    <lineage>
        <taxon>Bacteria</taxon>
        <taxon>Pseudomonadati</taxon>
        <taxon>Pseudomonadota</taxon>
        <taxon>Alphaproteobacteria</taxon>
        <taxon>Hyphomonadales</taxon>
        <taxon>Hyphomonadaceae</taxon>
        <taxon>Hyphomonas</taxon>
    </lineage>
</organism>
<evidence type="ECO:0000256" key="7">
    <source>
        <dbReference type="ARBA" id="ARBA00022840"/>
    </source>
</evidence>
<dbReference type="Proteomes" id="UP000027100">
    <property type="component" value="Unassembled WGS sequence"/>
</dbReference>
<dbReference type="GO" id="GO:0051607">
    <property type="term" value="P:defense response to virus"/>
    <property type="evidence" value="ECO:0007669"/>
    <property type="project" value="UniProtKB-KW"/>
</dbReference>
<evidence type="ECO:0000256" key="8">
    <source>
        <dbReference type="ARBA" id="ARBA00023118"/>
    </source>
</evidence>
<dbReference type="Pfam" id="PF00270">
    <property type="entry name" value="DEAD"/>
    <property type="match status" value="1"/>
</dbReference>
<comment type="similarity">
    <text evidence="2">In the central section; belongs to the CRISPR-associated helicase Cas3 family.</text>
</comment>
<dbReference type="AlphaFoldDB" id="A0A062V971"/>
<evidence type="ECO:0000256" key="3">
    <source>
        <dbReference type="ARBA" id="ARBA00022723"/>
    </source>
</evidence>
<accession>A0A062V971</accession>
<dbReference type="InterPro" id="IPR011545">
    <property type="entry name" value="DEAD/DEAH_box_helicase_dom"/>
</dbReference>
<reference evidence="10 11" key="1">
    <citation type="journal article" date="2014" name="Antonie Van Leeuwenhoek">
        <title>Hyphomonas beringensis sp. nov. and Hyphomonas chukchiensis sp. nov., isolated from surface seawater of the Bering Sea and Chukchi Sea.</title>
        <authorList>
            <person name="Li C."/>
            <person name="Lai Q."/>
            <person name="Li G."/>
            <person name="Dong C."/>
            <person name="Wang J."/>
            <person name="Liao Y."/>
            <person name="Shao Z."/>
        </authorList>
    </citation>
    <scope>NUCLEOTIDE SEQUENCE [LARGE SCALE GENOMIC DNA]</scope>
    <source>
        <strain evidence="10 11">PS728</strain>
    </source>
</reference>
<dbReference type="GO" id="GO:0016787">
    <property type="term" value="F:hydrolase activity"/>
    <property type="evidence" value="ECO:0007669"/>
    <property type="project" value="UniProtKB-KW"/>
</dbReference>
<evidence type="ECO:0000256" key="1">
    <source>
        <dbReference type="ARBA" id="ARBA00006847"/>
    </source>
</evidence>
<dbReference type="NCBIfam" id="TIGR01596">
    <property type="entry name" value="cas3_HD"/>
    <property type="match status" value="1"/>
</dbReference>
<keyword evidence="5 10" id="KW-0378">Hydrolase</keyword>
<comment type="similarity">
    <text evidence="1">In the N-terminal section; belongs to the CRISPR-associated nuclease Cas3-HD family.</text>
</comment>
<keyword evidence="8" id="KW-0051">Antiviral defense</keyword>
<dbReference type="Pfam" id="PF22590">
    <property type="entry name" value="Cas3-like_C_2"/>
    <property type="match status" value="1"/>
</dbReference>
<evidence type="ECO:0000313" key="10">
    <source>
        <dbReference type="EMBL" id="KCZ98772.1"/>
    </source>
</evidence>
<keyword evidence="7" id="KW-0067">ATP-binding</keyword>
<dbReference type="InterPro" id="IPR027417">
    <property type="entry name" value="P-loop_NTPase"/>
</dbReference>
<comment type="caution">
    <text evidence="10">The sequence shown here is derived from an EMBL/GenBank/DDBJ whole genome shotgun (WGS) entry which is preliminary data.</text>
</comment>
<dbReference type="PATRIC" id="fig|1280954.3.peg.1915"/>
<dbReference type="EMBL" id="ARYM01000009">
    <property type="protein sequence ID" value="KCZ98772.1"/>
    <property type="molecule type" value="Genomic_DNA"/>
</dbReference>
<dbReference type="GO" id="GO:0046872">
    <property type="term" value="F:metal ion binding"/>
    <property type="evidence" value="ECO:0007669"/>
    <property type="project" value="UniProtKB-KW"/>
</dbReference>
<evidence type="ECO:0000259" key="9">
    <source>
        <dbReference type="PROSITE" id="PS51643"/>
    </source>
</evidence>
<dbReference type="CDD" id="cd17930">
    <property type="entry name" value="DEXHc_cas3"/>
    <property type="match status" value="1"/>
</dbReference>
<evidence type="ECO:0000256" key="2">
    <source>
        <dbReference type="ARBA" id="ARBA00009046"/>
    </source>
</evidence>
<dbReference type="GO" id="GO:0003676">
    <property type="term" value="F:nucleic acid binding"/>
    <property type="evidence" value="ECO:0007669"/>
    <property type="project" value="InterPro"/>
</dbReference>
<evidence type="ECO:0000256" key="4">
    <source>
        <dbReference type="ARBA" id="ARBA00022741"/>
    </source>
</evidence>
<dbReference type="STRING" id="1280954.HPO_09458"/>
<keyword evidence="3" id="KW-0479">Metal-binding</keyword>
<dbReference type="GO" id="GO:0005524">
    <property type="term" value="F:ATP binding"/>
    <property type="evidence" value="ECO:0007669"/>
    <property type="project" value="UniProtKB-KW"/>
</dbReference>
<keyword evidence="6" id="KW-0347">Helicase</keyword>
<dbReference type="InterPro" id="IPR054712">
    <property type="entry name" value="Cas3-like_dom"/>
</dbReference>
<dbReference type="InterPro" id="IPR038257">
    <property type="entry name" value="CRISPR-assoc_Cas3_HD_sf"/>
</dbReference>
<dbReference type="eggNOG" id="COG1203">
    <property type="taxonomic scope" value="Bacteria"/>
</dbReference>
<evidence type="ECO:0000313" key="11">
    <source>
        <dbReference type="Proteomes" id="UP000027100"/>
    </source>
</evidence>
<sequence length="730" mass="80209">MFGETIGIRRAAEQAGLLHDLGKYSADFQKRLTDPRVRAEHSTAGAWLAWNDTTPGTLIFRQLIAYAIAGHHAGLADRIGEPAAGASLEDRIRRFGPGTLDPAWRSEINPDFEGITPAIKPNPDPSTRGFQLALLGRMLFSCLIDADRKDAEAFCVRTGSQDADRGWLALQDILPTVIAVFESRIAGFQQDTPVNELRAEILTHTRAQAGRGPGLYTFTVPTGGGKTLASLGFALDHARAHGLRRIIYVAPFTAIIDQTAAIYRDIFGEDGVLEHHSAVDEEGARPADASENENIRRVQHAMQDWVAPVIVTTNVQLFESLFAALPSRCRKLHSIAHSVIILDEAQTLPRHLLAPCMRAIDELTRNYGCTIILCTATQPALDVRNFPKPKSEKQMQLGLELEGRELAPDPARLGCALRRVTLQFDGDRTNGDLIKELRDRDQGLIIVNSRKHALALYREAVSAGLDGLVHLSTRQCGLDRKAILTRVRSCLSETLPCRVIATSLVEAGVDLDFPRVWRAAAGLDQIAQAAGRCNREGRRAPGDSVVSVFEAPDFPPPPEIRNLTGDLSRILSKHPDLFSPEAMEDYFGEVYWRVGPEGLDREGILDMLGPVDRSGVHFAYRTAAEKFRMIESGMVPVIIERDDKSAEAIRLLGVEAISSGRLARDLQPYIVQVPPRARARLVSNGRAGFAHPALRGDQFCVLTDSGLYTAETGLLWEDADFLSTESLMWS</sequence>
<gene>
    <name evidence="10" type="ORF">HPO_09458</name>
</gene>
<name>A0A062V971_9PROT</name>
<keyword evidence="11" id="KW-1185">Reference proteome</keyword>
<dbReference type="Gene3D" id="3.40.50.300">
    <property type="entry name" value="P-loop containing nucleotide triphosphate hydrolases"/>
    <property type="match status" value="2"/>
</dbReference>
<keyword evidence="4" id="KW-0547">Nucleotide-binding</keyword>
<dbReference type="CDD" id="cd09641">
    <property type="entry name" value="Cas3''_I"/>
    <property type="match status" value="1"/>
</dbReference>
<feature type="domain" description="HD Cas3-type" evidence="9">
    <location>
        <begin position="1"/>
        <end position="149"/>
    </location>
</feature>
<protein>
    <submittedName>
        <fullName evidence="10">Metal dependent phosphohydrolase</fullName>
    </submittedName>
</protein>
<evidence type="ECO:0000256" key="5">
    <source>
        <dbReference type="ARBA" id="ARBA00022801"/>
    </source>
</evidence>
<dbReference type="SUPFAM" id="SSF52540">
    <property type="entry name" value="P-loop containing nucleoside triphosphate hydrolases"/>
    <property type="match status" value="1"/>
</dbReference>
<evidence type="ECO:0000256" key="6">
    <source>
        <dbReference type="ARBA" id="ARBA00022806"/>
    </source>
</evidence>
<dbReference type="InterPro" id="IPR006483">
    <property type="entry name" value="CRISPR-assoc_Cas3_HD"/>
</dbReference>
<dbReference type="GO" id="GO:0004386">
    <property type="term" value="F:helicase activity"/>
    <property type="evidence" value="ECO:0007669"/>
    <property type="project" value="UniProtKB-KW"/>
</dbReference>